<evidence type="ECO:0000313" key="2">
    <source>
        <dbReference type="Proteomes" id="UP001139721"/>
    </source>
</evidence>
<keyword evidence="2" id="KW-1185">Reference proteome</keyword>
<reference evidence="1" key="1">
    <citation type="submission" date="2021-11" db="EMBL/GenBank/DDBJ databases">
        <title>Legionella maioricencis sp. nov., a new species isolated from hot water samples in Mallorca.</title>
        <authorList>
            <person name="Crespi S."/>
            <person name="Drasar V."/>
            <person name="Salva-Serra F."/>
            <person name="Jaen-Luchoro D."/>
            <person name="Pineiro-Iglesias B."/>
            <person name="Aliaga F."/>
            <person name="Fernandez-Juarez V."/>
            <person name="Coll G."/>
            <person name="Moore E.R.B."/>
            <person name="Bennasar-Figueras A."/>
        </authorList>
    </citation>
    <scope>NUCLEOTIDE SEQUENCE</scope>
    <source>
        <strain evidence="1">HCPI-6</strain>
    </source>
</reference>
<dbReference type="Proteomes" id="UP001139721">
    <property type="component" value="Unassembled WGS sequence"/>
</dbReference>
<proteinExistence type="predicted"/>
<dbReference type="AlphaFoldDB" id="A0A9X2CXJ1"/>
<evidence type="ECO:0000313" key="1">
    <source>
        <dbReference type="EMBL" id="MCL9682633.1"/>
    </source>
</evidence>
<protein>
    <submittedName>
        <fullName evidence="1">Uncharacterized protein</fullName>
    </submittedName>
</protein>
<accession>A0A9X2CXJ1</accession>
<comment type="caution">
    <text evidence="1">The sequence shown here is derived from an EMBL/GenBank/DDBJ whole genome shotgun (WGS) entry which is preliminary data.</text>
</comment>
<organism evidence="1 2">
    <name type="scientific">Legionella maioricensis</name>
    <dbReference type="NCBI Taxonomy" id="2896528"/>
    <lineage>
        <taxon>Bacteria</taxon>
        <taxon>Pseudomonadati</taxon>
        <taxon>Pseudomonadota</taxon>
        <taxon>Gammaproteobacteria</taxon>
        <taxon>Legionellales</taxon>
        <taxon>Legionellaceae</taxon>
        <taxon>Legionella</taxon>
    </lineage>
</organism>
<gene>
    <name evidence="1" type="ORF">LOX96_00850</name>
</gene>
<dbReference type="EMBL" id="JAJKBJ010000001">
    <property type="protein sequence ID" value="MCL9682633.1"/>
    <property type="molecule type" value="Genomic_DNA"/>
</dbReference>
<name>A0A9X2CXJ1_9GAMM</name>
<dbReference type="RefSeq" id="WP_250421430.1">
    <property type="nucleotide sequence ID" value="NZ_JAJKBJ010000001.1"/>
</dbReference>
<sequence>MNNEFKKLLLKIANLPLADQKWVLNQLTPKQLKQFTQWQGDSLLNKARRFRKLPCPQLPQISPSPPLPDLCKQLTQQSPLYIAIILEQGQFKWAQEFIESHEQREEIKQLIHEGVCFIKPATKKCTFKQWQDRLSFMEQLENIHG</sequence>